<dbReference type="Proteomes" id="UP000008367">
    <property type="component" value="Unassembled WGS sequence"/>
</dbReference>
<sequence>MTQDHNDEAFFERLEQVYPLGLGKPEYVADAVEFLLSSKAQWVTGTDLVVDGGITLGINE</sequence>
<name>A0A454D433_VIBHA</name>
<dbReference type="EMBL" id="AJSR01000280">
    <property type="protein sequence ID" value="EKM33429.1"/>
    <property type="molecule type" value="Genomic_DNA"/>
</dbReference>
<evidence type="ECO:0000313" key="2">
    <source>
        <dbReference type="Proteomes" id="UP000008367"/>
    </source>
</evidence>
<dbReference type="Gene3D" id="3.40.50.720">
    <property type="entry name" value="NAD(P)-binding Rossmann-like Domain"/>
    <property type="match status" value="1"/>
</dbReference>
<gene>
    <name evidence="1" type="ORF">VCHENC02_1117</name>
</gene>
<accession>A0A454D433</accession>
<reference evidence="1 2" key="1">
    <citation type="submission" date="2012-10" db="EMBL/GenBank/DDBJ databases">
        <title>Genome sequence of Vibrio Cholerae HENC-02.</title>
        <authorList>
            <person name="Eppinger M."/>
            <person name="Hasan N.A."/>
            <person name="Sengamalay N."/>
            <person name="Hine E."/>
            <person name="Su Q."/>
            <person name="Daugherty S.C."/>
            <person name="Young S."/>
            <person name="Sadzewicz L."/>
            <person name="Tallon L."/>
            <person name="Cebula T.A."/>
            <person name="Ravel J."/>
            <person name="Colwell R.R."/>
        </authorList>
    </citation>
    <scope>NUCLEOTIDE SEQUENCE [LARGE SCALE GENOMIC DNA]</scope>
    <source>
        <strain evidence="1 2">HENC-02</strain>
    </source>
</reference>
<proteinExistence type="predicted"/>
<dbReference type="AlphaFoldDB" id="A0A454D433"/>
<comment type="caution">
    <text evidence="1">The sequence shown here is derived from an EMBL/GenBank/DDBJ whole genome shotgun (WGS) entry which is preliminary data.</text>
</comment>
<evidence type="ECO:0000313" key="1">
    <source>
        <dbReference type="EMBL" id="EKM33429.1"/>
    </source>
</evidence>
<dbReference type="SUPFAM" id="SSF51735">
    <property type="entry name" value="NAD(P)-binding Rossmann-fold domains"/>
    <property type="match status" value="1"/>
</dbReference>
<dbReference type="InterPro" id="IPR036291">
    <property type="entry name" value="NAD(P)-bd_dom_sf"/>
</dbReference>
<organism evidence="1 2">
    <name type="scientific">Vibrio harveyi</name>
    <name type="common">Beneckea harveyi</name>
    <dbReference type="NCBI Taxonomy" id="669"/>
    <lineage>
        <taxon>Bacteria</taxon>
        <taxon>Pseudomonadati</taxon>
        <taxon>Pseudomonadota</taxon>
        <taxon>Gammaproteobacteria</taxon>
        <taxon>Vibrionales</taxon>
        <taxon>Vibrionaceae</taxon>
        <taxon>Vibrio</taxon>
    </lineage>
</organism>
<dbReference type="Pfam" id="PF13561">
    <property type="entry name" value="adh_short_C2"/>
    <property type="match status" value="1"/>
</dbReference>
<protein>
    <submittedName>
        <fullName evidence="1">3-oxoacyl-(Acyl carrier) reductase domain protein</fullName>
    </submittedName>
</protein>
<dbReference type="InterPro" id="IPR002347">
    <property type="entry name" value="SDR_fam"/>
</dbReference>